<keyword evidence="2 5" id="KW-0812">Transmembrane</keyword>
<dbReference type="GO" id="GO:0016020">
    <property type="term" value="C:membrane"/>
    <property type="evidence" value="ECO:0007669"/>
    <property type="project" value="UniProtKB-SubCell"/>
</dbReference>
<keyword evidence="8" id="KW-1185">Reference proteome</keyword>
<feature type="domain" description="NnrU" evidence="6">
    <location>
        <begin position="43"/>
        <end position="256"/>
    </location>
</feature>
<gene>
    <name evidence="7" type="ordered locus">Dshi_0540</name>
</gene>
<reference evidence="8" key="1">
    <citation type="journal article" date="2010" name="ISME J.">
        <title>The complete genome sequence of the algal symbiont Dinoroseobacter shibae: a hitchhiker's guide to life in the sea.</title>
        <authorList>
            <person name="Wagner-Dobler I."/>
            <person name="Ballhausen B."/>
            <person name="Berger M."/>
            <person name="Brinkhoff T."/>
            <person name="Buchholz I."/>
            <person name="Bunk B."/>
            <person name="Cypionka H."/>
            <person name="Daniel R."/>
            <person name="Drepper T."/>
            <person name="Gerdts G."/>
            <person name="Hahnke S."/>
            <person name="Han C."/>
            <person name="Jahn D."/>
            <person name="Kalhoefer D."/>
            <person name="Kiss H."/>
            <person name="Klenk H.P."/>
            <person name="Kyrpides N."/>
            <person name="Liebl W."/>
            <person name="Liesegang H."/>
            <person name="Meincke L."/>
            <person name="Pati A."/>
            <person name="Petersen J."/>
            <person name="Piekarski T."/>
            <person name="Pommerenke C."/>
            <person name="Pradella S."/>
            <person name="Pukall R."/>
            <person name="Rabus R."/>
            <person name="Stackebrandt E."/>
            <person name="Thole S."/>
            <person name="Thompson L."/>
            <person name="Tielen P."/>
            <person name="Tomasch J."/>
            <person name="von Jan M."/>
            <person name="Wanphrut N."/>
            <person name="Wichels A."/>
            <person name="Zech H."/>
            <person name="Simon M."/>
        </authorList>
    </citation>
    <scope>NUCLEOTIDE SEQUENCE [LARGE SCALE GENOMIC DNA]</scope>
    <source>
        <strain evidence="8">DSM 16493 / NCIMB 14021 / DFL 12</strain>
    </source>
</reference>
<evidence type="ECO:0000256" key="1">
    <source>
        <dbReference type="ARBA" id="ARBA00004141"/>
    </source>
</evidence>
<evidence type="ECO:0000256" key="4">
    <source>
        <dbReference type="ARBA" id="ARBA00023136"/>
    </source>
</evidence>
<dbReference type="HOGENOM" id="CLU_104582_0_0_5"/>
<feature type="transmembrane region" description="Helical" evidence="5">
    <location>
        <begin position="40"/>
        <end position="58"/>
    </location>
</feature>
<feature type="transmembrane region" description="Helical" evidence="5">
    <location>
        <begin position="150"/>
        <end position="171"/>
    </location>
</feature>
<dbReference type="Pfam" id="PF07298">
    <property type="entry name" value="NnrU"/>
    <property type="match status" value="1"/>
</dbReference>
<feature type="transmembrane region" description="Helical" evidence="5">
    <location>
        <begin position="70"/>
        <end position="91"/>
    </location>
</feature>
<keyword evidence="4 5" id="KW-0472">Membrane</keyword>
<evidence type="ECO:0000256" key="3">
    <source>
        <dbReference type="ARBA" id="ARBA00022989"/>
    </source>
</evidence>
<accession>A8LNX8</accession>
<dbReference type="EMBL" id="CP000830">
    <property type="protein sequence ID" value="ABV92286.1"/>
    <property type="molecule type" value="Genomic_DNA"/>
</dbReference>
<comment type="subcellular location">
    <subcellularLocation>
        <location evidence="1">Membrane</location>
        <topology evidence="1">Multi-pass membrane protein</topology>
    </subcellularLocation>
</comment>
<feature type="transmembrane region" description="Helical" evidence="5">
    <location>
        <begin position="111"/>
        <end position="129"/>
    </location>
</feature>
<sequence>MRDIYAAAILRLEGYRAAGRLLVSAACGAALQKGCMHMGWVEFILAFTVFFLSHGVPVRPPMRPWLEARLGARGFTLAYSALSLGVLAWLIGAAGRAPFVPLWDWAPWQAHLVLAAMLPVCVIIALTLGRPNPFSFGGARNDIFDPDRPGIVRVTRHPLLLALAIWAGAHLFPNGDLAHVILFGTFAAFALLGGRLVDRRARRTLGSQWSPLLQKSRQTPVFRAFPLGESLLRLGLGVVLYLVLIGVHPWLFGVSPLP</sequence>
<dbReference type="RefSeq" id="WP_012177218.1">
    <property type="nucleotide sequence ID" value="NC_009952.1"/>
</dbReference>
<dbReference type="STRING" id="398580.Dshi_0540"/>
<evidence type="ECO:0000256" key="2">
    <source>
        <dbReference type="ARBA" id="ARBA00022692"/>
    </source>
</evidence>
<feature type="transmembrane region" description="Helical" evidence="5">
    <location>
        <begin position="177"/>
        <end position="197"/>
    </location>
</feature>
<dbReference type="KEGG" id="dsh:Dshi_0540"/>
<dbReference type="AlphaFoldDB" id="A8LNX8"/>
<protein>
    <submittedName>
        <fullName evidence="7">NnrU family protein</fullName>
    </submittedName>
</protein>
<feature type="transmembrane region" description="Helical" evidence="5">
    <location>
        <begin position="231"/>
        <end position="252"/>
    </location>
</feature>
<dbReference type="InterPro" id="IPR009915">
    <property type="entry name" value="NnrU_dom"/>
</dbReference>
<proteinExistence type="predicted"/>
<evidence type="ECO:0000259" key="6">
    <source>
        <dbReference type="Pfam" id="PF07298"/>
    </source>
</evidence>
<dbReference type="Proteomes" id="UP000006833">
    <property type="component" value="Chromosome"/>
</dbReference>
<evidence type="ECO:0000313" key="8">
    <source>
        <dbReference type="Proteomes" id="UP000006833"/>
    </source>
</evidence>
<keyword evidence="3 5" id="KW-1133">Transmembrane helix</keyword>
<name>A8LNX8_DINSH</name>
<dbReference type="eggNOG" id="COG4094">
    <property type="taxonomic scope" value="Bacteria"/>
</dbReference>
<evidence type="ECO:0000313" key="7">
    <source>
        <dbReference type="EMBL" id="ABV92286.1"/>
    </source>
</evidence>
<organism evidence="7 8">
    <name type="scientific">Dinoroseobacter shibae (strain DSM 16493 / NCIMB 14021 / DFL 12)</name>
    <dbReference type="NCBI Taxonomy" id="398580"/>
    <lineage>
        <taxon>Bacteria</taxon>
        <taxon>Pseudomonadati</taxon>
        <taxon>Pseudomonadota</taxon>
        <taxon>Alphaproteobacteria</taxon>
        <taxon>Rhodobacterales</taxon>
        <taxon>Roseobacteraceae</taxon>
        <taxon>Dinoroseobacter</taxon>
    </lineage>
</organism>
<evidence type="ECO:0000256" key="5">
    <source>
        <dbReference type="SAM" id="Phobius"/>
    </source>
</evidence>